<evidence type="ECO:0000256" key="11">
    <source>
        <dbReference type="PROSITE-ProRule" id="PRU00421"/>
    </source>
</evidence>
<evidence type="ECO:0000256" key="4">
    <source>
        <dbReference type="ARBA" id="ARBA00022597"/>
    </source>
</evidence>
<evidence type="ECO:0000256" key="5">
    <source>
        <dbReference type="ARBA" id="ARBA00022679"/>
    </source>
</evidence>
<keyword evidence="8" id="KW-0418">Kinase</keyword>
<dbReference type="PROSITE" id="PS51093">
    <property type="entry name" value="PTS_EIIA_TYPE_1"/>
    <property type="match status" value="1"/>
</dbReference>
<dbReference type="NCBIfam" id="TIGR00830">
    <property type="entry name" value="PTBA"/>
    <property type="match status" value="1"/>
</dbReference>
<dbReference type="Proteomes" id="UP000594681">
    <property type="component" value="Chromosome"/>
</dbReference>
<dbReference type="Pfam" id="PF00358">
    <property type="entry name" value="PTS_EIIA_1"/>
    <property type="match status" value="1"/>
</dbReference>
<keyword evidence="4 17" id="KW-0762">Sugar transport</keyword>
<feature type="transmembrane region" description="Helical" evidence="13">
    <location>
        <begin position="240"/>
        <end position="257"/>
    </location>
</feature>
<reference evidence="17 18" key="1">
    <citation type="submission" date="2020-11" db="EMBL/GenBank/DDBJ databases">
        <title>Corynebacterium sp. ZJ-599.</title>
        <authorList>
            <person name="Zhou J."/>
        </authorList>
    </citation>
    <scope>NUCLEOTIDE SEQUENCE [LARGE SCALE GENOMIC DNA]</scope>
    <source>
        <strain evidence="17 18">ZJ-599</strain>
    </source>
</reference>
<feature type="transmembrane region" description="Helical" evidence="13">
    <location>
        <begin position="414"/>
        <end position="433"/>
    </location>
</feature>
<dbReference type="PROSITE" id="PS01035">
    <property type="entry name" value="PTS_EIIB_TYPE_1_CYS"/>
    <property type="match status" value="1"/>
</dbReference>
<dbReference type="RefSeq" id="WP_165010886.1">
    <property type="nucleotide sequence ID" value="NZ_CP064954.1"/>
</dbReference>
<proteinExistence type="predicted"/>
<name>A0A7T0KH71_9CORY</name>
<feature type="region of interest" description="Disordered" evidence="12">
    <location>
        <begin position="489"/>
        <end position="520"/>
    </location>
</feature>
<dbReference type="AlphaFoldDB" id="A0A7T0KH71"/>
<dbReference type="PANTHER" id="PTHR30175:SF1">
    <property type="entry name" value="PTS SYSTEM ARBUTIN-, CELLOBIOSE-, AND SALICIN-SPECIFIC EIIBC COMPONENT-RELATED"/>
    <property type="match status" value="1"/>
</dbReference>
<dbReference type="SUPFAM" id="SSF55604">
    <property type="entry name" value="Glucose permease domain IIB"/>
    <property type="match status" value="1"/>
</dbReference>
<dbReference type="InterPro" id="IPR050558">
    <property type="entry name" value="PTS_Sugar-Specific_Components"/>
</dbReference>
<evidence type="ECO:0000259" key="15">
    <source>
        <dbReference type="PROSITE" id="PS51098"/>
    </source>
</evidence>
<dbReference type="Pfam" id="PF00367">
    <property type="entry name" value="PTS_EIIB"/>
    <property type="match status" value="1"/>
</dbReference>
<dbReference type="GO" id="GO:0005886">
    <property type="term" value="C:plasma membrane"/>
    <property type="evidence" value="ECO:0007669"/>
    <property type="project" value="UniProtKB-SubCell"/>
</dbReference>
<evidence type="ECO:0000256" key="2">
    <source>
        <dbReference type="ARBA" id="ARBA00022448"/>
    </source>
</evidence>
<sequence>MASVHDTAQHIVKNIGGADNITSLTHCATRLRFQLADSSLVDKAALESDPAVLGTVPQGANGYQVVMGGGVAEFYNAINKLPGVEPGAAARGPKVNADGSKEYGGVRGKFGWVDYSFEFLSDTFRPVLWALLGASLIITMLVLADTIGLQEFRAPMEEQPAGYQLMHAMWRSVFYFLPIMIGATAAKKLGANEWVGAAIPAALLTPEFIGLSAVAETTTFMGGEASKVEVFGLPLILNDYSSQVFPPLLAAIGLFWVEKGLKKIIPSAVQMVFVPFFSLLIMIPLTAFLLGPFGIGVGNGISNFLSAVNAFSPFILAIIIPLLYPFLVPLGLHWPLNAIMVQNLATLGYDFIQGPMGAWNFACFGLVAGVLVVSVREHNRAMRQVATGGLAAGLLGGISEPSLYGIVLRFKKTYLRLLPGCFAGGVVMGIFDVKANAFVFTSLLTIPAMDPTLGYAIGVAVAFFTSFFLVVLFDYRGKEERAAVRAQLAAESDDAPAPEAQAASAGTAAAESGDAPAPAAQAASTGTATAVLERGVSAPLAGKAVPLSEVPDPIFAAAKLGEGVAIVPTGTTVYAPADGKVLTVQKSGHAVGLALDNGVQLLIHVGLDTVELAGQGFEVLVEKKQRVTAGDALISFDPEFIAAQGYNLITPVVVTNTAKFASVRGHSGEVEVGQPLLEVEARKEGEPSA</sequence>
<evidence type="ECO:0000256" key="9">
    <source>
        <dbReference type="ARBA" id="ARBA00022989"/>
    </source>
</evidence>
<dbReference type="PROSITE" id="PS51103">
    <property type="entry name" value="PTS_EIIC_TYPE_1"/>
    <property type="match status" value="1"/>
</dbReference>
<dbReference type="PANTHER" id="PTHR30175">
    <property type="entry name" value="PHOSPHOTRANSFERASE SYSTEM TRANSPORT PROTEIN"/>
    <property type="match status" value="1"/>
</dbReference>
<feature type="transmembrane region" description="Helical" evidence="13">
    <location>
        <begin position="168"/>
        <end position="186"/>
    </location>
</feature>
<dbReference type="Pfam" id="PF02378">
    <property type="entry name" value="PTS_EIIC"/>
    <property type="match status" value="1"/>
</dbReference>
<protein>
    <submittedName>
        <fullName evidence="17">PTS glucose transporter subunit IIA</fullName>
    </submittedName>
</protein>
<feature type="transmembrane region" description="Helical" evidence="13">
    <location>
        <begin position="127"/>
        <end position="147"/>
    </location>
</feature>
<dbReference type="PROSITE" id="PS51098">
    <property type="entry name" value="PTS_EIIB_TYPE_1"/>
    <property type="match status" value="1"/>
</dbReference>
<evidence type="ECO:0000256" key="6">
    <source>
        <dbReference type="ARBA" id="ARBA00022683"/>
    </source>
</evidence>
<dbReference type="PROSITE" id="PS00371">
    <property type="entry name" value="PTS_EIIA_TYPE_1_HIS"/>
    <property type="match status" value="1"/>
</dbReference>
<dbReference type="Gene3D" id="2.70.70.10">
    <property type="entry name" value="Glucose Permease (Domain IIA)"/>
    <property type="match status" value="1"/>
</dbReference>
<dbReference type="InterPro" id="IPR036878">
    <property type="entry name" value="Glu_permease_IIB"/>
</dbReference>
<evidence type="ECO:0000313" key="18">
    <source>
        <dbReference type="Proteomes" id="UP000594681"/>
    </source>
</evidence>
<keyword evidence="9 13" id="KW-1133">Transmembrane helix</keyword>
<feature type="domain" description="PTS EIIB type-1" evidence="15">
    <location>
        <begin position="5"/>
        <end position="88"/>
    </location>
</feature>
<feature type="domain" description="PTS EIIA type-1" evidence="14">
    <location>
        <begin position="552"/>
        <end position="656"/>
    </location>
</feature>
<feature type="active site" description="Phosphocysteine intermediate; for EIIB activity" evidence="11">
    <location>
        <position position="27"/>
    </location>
</feature>
<gene>
    <name evidence="17" type="ORF">G7Y31_05340</name>
</gene>
<dbReference type="SUPFAM" id="SSF51261">
    <property type="entry name" value="Duplicated hybrid motif"/>
    <property type="match status" value="1"/>
</dbReference>
<dbReference type="InterPro" id="IPR003352">
    <property type="entry name" value="PTS_EIIC"/>
</dbReference>
<dbReference type="InterPro" id="IPR011055">
    <property type="entry name" value="Dup_hybrid_motif"/>
</dbReference>
<dbReference type="InterPro" id="IPR001996">
    <property type="entry name" value="PTS_IIB_1"/>
</dbReference>
<evidence type="ECO:0000256" key="8">
    <source>
        <dbReference type="ARBA" id="ARBA00022777"/>
    </source>
</evidence>
<dbReference type="KEGG" id="cliz:G7Y31_05340"/>
<feature type="transmembrane region" description="Helical" evidence="13">
    <location>
        <begin position="358"/>
        <end position="375"/>
    </location>
</feature>
<keyword evidence="18" id="KW-1185">Reference proteome</keyword>
<dbReference type="EMBL" id="CP064954">
    <property type="protein sequence ID" value="QPK80109.1"/>
    <property type="molecule type" value="Genomic_DNA"/>
</dbReference>
<evidence type="ECO:0000256" key="13">
    <source>
        <dbReference type="SAM" id="Phobius"/>
    </source>
</evidence>
<evidence type="ECO:0000256" key="3">
    <source>
        <dbReference type="ARBA" id="ARBA00022475"/>
    </source>
</evidence>
<keyword evidence="5" id="KW-0808">Transferase</keyword>
<dbReference type="Gene3D" id="3.30.1360.60">
    <property type="entry name" value="Glucose permease domain IIB"/>
    <property type="match status" value="1"/>
</dbReference>
<keyword evidence="6" id="KW-0598">Phosphotransferase system</keyword>
<feature type="domain" description="PTS EIIC type-1" evidence="16">
    <location>
        <begin position="118"/>
        <end position="487"/>
    </location>
</feature>
<evidence type="ECO:0000259" key="14">
    <source>
        <dbReference type="PROSITE" id="PS51093"/>
    </source>
</evidence>
<organism evidence="17 18">
    <name type="scientific">Corynebacterium lizhenjunii</name>
    <dbReference type="NCBI Taxonomy" id="2709394"/>
    <lineage>
        <taxon>Bacteria</taxon>
        <taxon>Bacillati</taxon>
        <taxon>Actinomycetota</taxon>
        <taxon>Actinomycetes</taxon>
        <taxon>Mycobacteriales</taxon>
        <taxon>Corynebacteriaceae</taxon>
        <taxon>Corynebacterium</taxon>
    </lineage>
</organism>
<dbReference type="InterPro" id="IPR013013">
    <property type="entry name" value="PTS_EIIC_1"/>
</dbReference>
<evidence type="ECO:0000313" key="17">
    <source>
        <dbReference type="EMBL" id="QPK80109.1"/>
    </source>
</evidence>
<dbReference type="InterPro" id="IPR001127">
    <property type="entry name" value="PTS_EIIA_1_perm"/>
</dbReference>
<evidence type="ECO:0000256" key="7">
    <source>
        <dbReference type="ARBA" id="ARBA00022692"/>
    </source>
</evidence>
<evidence type="ECO:0000256" key="10">
    <source>
        <dbReference type="ARBA" id="ARBA00023136"/>
    </source>
</evidence>
<dbReference type="GO" id="GO:0008982">
    <property type="term" value="F:protein-N(PI)-phosphohistidine-sugar phosphotransferase activity"/>
    <property type="evidence" value="ECO:0007669"/>
    <property type="project" value="InterPro"/>
</dbReference>
<keyword evidence="3" id="KW-1003">Cell membrane</keyword>
<evidence type="ECO:0000256" key="1">
    <source>
        <dbReference type="ARBA" id="ARBA00004651"/>
    </source>
</evidence>
<dbReference type="GO" id="GO:0009401">
    <property type="term" value="P:phosphoenolpyruvate-dependent sugar phosphotransferase system"/>
    <property type="evidence" value="ECO:0007669"/>
    <property type="project" value="UniProtKB-KW"/>
</dbReference>
<keyword evidence="10 13" id="KW-0472">Membrane</keyword>
<dbReference type="FunFam" id="2.70.70.10:FF:000001">
    <property type="entry name" value="PTS system glucose-specific IIA component"/>
    <property type="match status" value="1"/>
</dbReference>
<evidence type="ECO:0000256" key="12">
    <source>
        <dbReference type="SAM" id="MobiDB-lite"/>
    </source>
</evidence>
<feature type="compositionally biased region" description="Low complexity" evidence="12">
    <location>
        <begin position="497"/>
        <end position="520"/>
    </location>
</feature>
<comment type="subcellular location">
    <subcellularLocation>
        <location evidence="1">Cell membrane</location>
        <topology evidence="1">Multi-pass membrane protein</topology>
    </subcellularLocation>
</comment>
<evidence type="ECO:0000259" key="16">
    <source>
        <dbReference type="PROSITE" id="PS51103"/>
    </source>
</evidence>
<dbReference type="GO" id="GO:0016301">
    <property type="term" value="F:kinase activity"/>
    <property type="evidence" value="ECO:0007669"/>
    <property type="project" value="UniProtKB-KW"/>
</dbReference>
<dbReference type="InterPro" id="IPR018113">
    <property type="entry name" value="PTrfase_EIIB_Cys"/>
</dbReference>
<feature type="transmembrane region" description="Helical" evidence="13">
    <location>
        <begin position="269"/>
        <end position="290"/>
    </location>
</feature>
<dbReference type="CDD" id="cd00212">
    <property type="entry name" value="PTS_IIB_glc"/>
    <property type="match status" value="1"/>
</dbReference>
<keyword evidence="7 13" id="KW-0812">Transmembrane</keyword>
<accession>A0A7T0KH71</accession>
<feature type="transmembrane region" description="Helical" evidence="13">
    <location>
        <begin position="310"/>
        <end position="327"/>
    </location>
</feature>
<keyword evidence="2" id="KW-0813">Transport</keyword>
<feature type="transmembrane region" description="Helical" evidence="13">
    <location>
        <begin position="453"/>
        <end position="475"/>
    </location>
</feature>